<reference evidence="6" key="1">
    <citation type="submission" date="2023-06" db="EMBL/GenBank/DDBJ databases">
        <authorList>
            <person name="Jiang Y."/>
            <person name="Liu Q."/>
        </authorList>
    </citation>
    <scope>NUCLEOTIDE SEQUENCE</scope>
    <source>
        <strain evidence="6">CGMCC 1.12089</strain>
    </source>
</reference>
<evidence type="ECO:0000256" key="1">
    <source>
        <dbReference type="ARBA" id="ARBA00010333"/>
    </source>
</evidence>
<dbReference type="PANTHER" id="PTHR30085">
    <property type="entry name" value="AMINO ACID ABC TRANSPORTER PERMEASE"/>
    <property type="match status" value="1"/>
</dbReference>
<feature type="chain" id="PRO_5046115933" evidence="4">
    <location>
        <begin position="34"/>
        <end position="303"/>
    </location>
</feature>
<dbReference type="InterPro" id="IPR051455">
    <property type="entry name" value="Bact_solute-bind_prot3"/>
</dbReference>
<gene>
    <name evidence="6" type="ORF">QTH91_00305</name>
</gene>
<proteinExistence type="inferred from homology"/>
<keyword evidence="3 4" id="KW-0732">Signal</keyword>
<dbReference type="Pfam" id="PF00497">
    <property type="entry name" value="SBP_bac_3"/>
    <property type="match status" value="1"/>
</dbReference>
<dbReference type="InterPro" id="IPR001638">
    <property type="entry name" value="Solute-binding_3/MltF_N"/>
</dbReference>
<dbReference type="EMBL" id="JASZYV010000001">
    <property type="protein sequence ID" value="MDM0042909.1"/>
    <property type="molecule type" value="Genomic_DNA"/>
</dbReference>
<dbReference type="PANTHER" id="PTHR30085:SF2">
    <property type="entry name" value="GLUTAMATE_ASPARTATE IMPORT SOLUTE-BINDING PROTEIN"/>
    <property type="match status" value="1"/>
</dbReference>
<feature type="signal peptide" evidence="4">
    <location>
        <begin position="1"/>
        <end position="33"/>
    </location>
</feature>
<dbReference type="RefSeq" id="WP_286658040.1">
    <property type="nucleotide sequence ID" value="NZ_JASZYV010000001.1"/>
</dbReference>
<evidence type="ECO:0000313" key="7">
    <source>
        <dbReference type="Proteomes" id="UP001174908"/>
    </source>
</evidence>
<evidence type="ECO:0000256" key="2">
    <source>
        <dbReference type="ARBA" id="ARBA00022448"/>
    </source>
</evidence>
<keyword evidence="7" id="KW-1185">Reference proteome</keyword>
<keyword evidence="2" id="KW-0813">Transport</keyword>
<sequence length="303" mass="32669">MSFFNAAPRRRPHAALATALCLAALAAAMPAQAQSVLDKIKSSGQINVGYRSDAAPFSYLDDRKQPMGYSIDICGAVVEQIKQQLGLSELRVKMTPIAVDRVMRFVKDGVVDILCSSTSDTPERREEVSFSKPIYIDGVAVMVRKKDGISSIDDFKGKAVVVIKTTTAAEAVEAYQKKHATGVLVESALNADAALSQLQLGWVQGYARDRVLLAMQLASLKDGDQYAILPGELSKEAVAIAFRKGDAGMEAVVNKAIAASVSSGKANAWYDKWFVMPIPLYSNKKALGIPMSSELKASFESTR</sequence>
<protein>
    <submittedName>
        <fullName evidence="6">Amino acid ABC transporter substrate-binding protein</fullName>
    </submittedName>
</protein>
<evidence type="ECO:0000256" key="4">
    <source>
        <dbReference type="SAM" id="SignalP"/>
    </source>
</evidence>
<accession>A0ABT7N4P8</accession>
<dbReference type="CDD" id="cd13688">
    <property type="entry name" value="PBP2_GltI_DEBP"/>
    <property type="match status" value="1"/>
</dbReference>
<evidence type="ECO:0000259" key="5">
    <source>
        <dbReference type="SMART" id="SM00062"/>
    </source>
</evidence>
<comment type="caution">
    <text evidence="6">The sequence shown here is derived from an EMBL/GenBank/DDBJ whole genome shotgun (WGS) entry which is preliminary data.</text>
</comment>
<organism evidence="6 7">
    <name type="scientific">Variovorax dokdonensis</name>
    <dbReference type="NCBI Taxonomy" id="344883"/>
    <lineage>
        <taxon>Bacteria</taxon>
        <taxon>Pseudomonadati</taxon>
        <taxon>Pseudomonadota</taxon>
        <taxon>Betaproteobacteria</taxon>
        <taxon>Burkholderiales</taxon>
        <taxon>Comamonadaceae</taxon>
        <taxon>Variovorax</taxon>
    </lineage>
</organism>
<name>A0ABT7N4P8_9BURK</name>
<evidence type="ECO:0000256" key="3">
    <source>
        <dbReference type="ARBA" id="ARBA00022729"/>
    </source>
</evidence>
<dbReference type="SMART" id="SM00062">
    <property type="entry name" value="PBPb"/>
    <property type="match status" value="1"/>
</dbReference>
<feature type="domain" description="Solute-binding protein family 3/N-terminal" evidence="5">
    <location>
        <begin position="45"/>
        <end position="277"/>
    </location>
</feature>
<evidence type="ECO:0000313" key="6">
    <source>
        <dbReference type="EMBL" id="MDM0042909.1"/>
    </source>
</evidence>
<comment type="similarity">
    <text evidence="1">Belongs to the bacterial solute-binding protein 3 family.</text>
</comment>
<dbReference type="SUPFAM" id="SSF53850">
    <property type="entry name" value="Periplasmic binding protein-like II"/>
    <property type="match status" value="1"/>
</dbReference>
<dbReference type="Proteomes" id="UP001174908">
    <property type="component" value="Unassembled WGS sequence"/>
</dbReference>
<dbReference type="Gene3D" id="3.40.190.10">
    <property type="entry name" value="Periplasmic binding protein-like II"/>
    <property type="match status" value="2"/>
</dbReference>